<comment type="subunit">
    <text evidence="7">Homodimer.</text>
</comment>
<dbReference type="STRING" id="1470434.AZF00_01970"/>
<keyword evidence="8" id="KW-0032">Aminotransferase</keyword>
<evidence type="ECO:0000256" key="2">
    <source>
        <dbReference type="ARBA" id="ARBA00004819"/>
    </source>
</evidence>
<dbReference type="NCBIfam" id="TIGR00713">
    <property type="entry name" value="hemL"/>
    <property type="match status" value="1"/>
</dbReference>
<evidence type="ECO:0000256" key="5">
    <source>
        <dbReference type="ARBA" id="ARBA00023235"/>
    </source>
</evidence>
<evidence type="ECO:0000256" key="1">
    <source>
        <dbReference type="ARBA" id="ARBA00001933"/>
    </source>
</evidence>
<protein>
    <recommendedName>
        <fullName evidence="7">Glutamate-1-semialdehyde 2,1-aminomutase</fullName>
        <shortName evidence="7">GSA</shortName>
        <ecNumber evidence="7">5.4.3.8</ecNumber>
    </recommendedName>
    <alternativeName>
        <fullName evidence="7">Glutamate-1-semialdehyde aminotransferase</fullName>
        <shortName evidence="7">GSA-AT</shortName>
    </alternativeName>
</protein>
<comment type="subcellular location">
    <subcellularLocation>
        <location evidence="7">Cytoplasm</location>
    </subcellularLocation>
</comment>
<dbReference type="Pfam" id="PF00202">
    <property type="entry name" value="Aminotran_3"/>
    <property type="match status" value="1"/>
</dbReference>
<dbReference type="InterPro" id="IPR005814">
    <property type="entry name" value="Aminotrans_3"/>
</dbReference>
<dbReference type="GO" id="GO:0042286">
    <property type="term" value="F:glutamate-1-semialdehyde 2,1-aminomutase activity"/>
    <property type="evidence" value="ECO:0007669"/>
    <property type="project" value="UniProtKB-UniRule"/>
</dbReference>
<dbReference type="KEGG" id="zal:AZF00_01970"/>
<dbReference type="SUPFAM" id="SSF53383">
    <property type="entry name" value="PLP-dependent transferases"/>
    <property type="match status" value="1"/>
</dbReference>
<dbReference type="GO" id="GO:0006782">
    <property type="term" value="P:protoporphyrinogen IX biosynthetic process"/>
    <property type="evidence" value="ECO:0007669"/>
    <property type="project" value="UniProtKB-UniRule"/>
</dbReference>
<dbReference type="GO" id="GO:0005737">
    <property type="term" value="C:cytoplasm"/>
    <property type="evidence" value="ECO:0007669"/>
    <property type="project" value="UniProtKB-SubCell"/>
</dbReference>
<dbReference type="RefSeq" id="WP_062382893.1">
    <property type="nucleotide sequence ID" value="NZ_CP014544.1"/>
</dbReference>
<proteinExistence type="inferred from homology"/>
<evidence type="ECO:0000256" key="6">
    <source>
        <dbReference type="ARBA" id="ARBA00023244"/>
    </source>
</evidence>
<dbReference type="FunFam" id="3.40.640.10:FF:000021">
    <property type="entry name" value="Glutamate-1-semialdehyde 2,1-aminomutase"/>
    <property type="match status" value="1"/>
</dbReference>
<dbReference type="EMBL" id="CP014544">
    <property type="protein sequence ID" value="AMO67148.1"/>
    <property type="molecule type" value="Genomic_DNA"/>
</dbReference>
<dbReference type="InterPro" id="IPR015422">
    <property type="entry name" value="PyrdxlP-dep_Trfase_small"/>
</dbReference>
<dbReference type="GO" id="GO:0030170">
    <property type="term" value="F:pyridoxal phosphate binding"/>
    <property type="evidence" value="ECO:0007669"/>
    <property type="project" value="InterPro"/>
</dbReference>
<evidence type="ECO:0000313" key="8">
    <source>
        <dbReference type="EMBL" id="AMO67148.1"/>
    </source>
</evidence>
<dbReference type="GO" id="GO:0008483">
    <property type="term" value="F:transaminase activity"/>
    <property type="evidence" value="ECO:0007669"/>
    <property type="project" value="UniProtKB-KW"/>
</dbReference>
<keyword evidence="6 7" id="KW-0627">Porphyrin biosynthesis</keyword>
<keyword evidence="7" id="KW-0963">Cytoplasm</keyword>
<keyword evidence="4 7" id="KW-0663">Pyridoxal phosphate</keyword>
<organism evidence="8 9">
    <name type="scientific">Zhongshania aliphaticivorans</name>
    <dbReference type="NCBI Taxonomy" id="1470434"/>
    <lineage>
        <taxon>Bacteria</taxon>
        <taxon>Pseudomonadati</taxon>
        <taxon>Pseudomonadota</taxon>
        <taxon>Gammaproteobacteria</taxon>
        <taxon>Cellvibrionales</taxon>
        <taxon>Spongiibacteraceae</taxon>
        <taxon>Zhongshania</taxon>
    </lineage>
</organism>
<dbReference type="UniPathway" id="UPA00251">
    <property type="reaction ID" value="UER00317"/>
</dbReference>
<comment type="cofactor">
    <cofactor evidence="1 7">
        <name>pyridoxal 5'-phosphate</name>
        <dbReference type="ChEBI" id="CHEBI:597326"/>
    </cofactor>
</comment>
<dbReference type="InterPro" id="IPR015421">
    <property type="entry name" value="PyrdxlP-dep_Trfase_major"/>
</dbReference>
<dbReference type="HAMAP" id="MF_00375">
    <property type="entry name" value="HemL_aminotrans_3"/>
    <property type="match status" value="1"/>
</dbReference>
<dbReference type="Proteomes" id="UP000074119">
    <property type="component" value="Chromosome"/>
</dbReference>
<feature type="modified residue" description="N6-(pyridoxal phosphate)lysine" evidence="7">
    <location>
        <position position="265"/>
    </location>
</feature>
<evidence type="ECO:0000256" key="4">
    <source>
        <dbReference type="ARBA" id="ARBA00022898"/>
    </source>
</evidence>
<dbReference type="InterPro" id="IPR015424">
    <property type="entry name" value="PyrdxlP-dep_Trfase"/>
</dbReference>
<dbReference type="InterPro" id="IPR004639">
    <property type="entry name" value="4pyrrol_synth_GluAld_NH2Trfase"/>
</dbReference>
<dbReference type="AlphaFoldDB" id="A0A127M1M9"/>
<name>A0A127M1M9_9GAMM</name>
<accession>A0A127M1M9</accession>
<dbReference type="PROSITE" id="PS00600">
    <property type="entry name" value="AA_TRANSFER_CLASS_3"/>
    <property type="match status" value="1"/>
</dbReference>
<keyword evidence="5 7" id="KW-0413">Isomerase</keyword>
<dbReference type="EC" id="5.4.3.8" evidence="7"/>
<dbReference type="Gene3D" id="3.40.640.10">
    <property type="entry name" value="Type I PLP-dependent aspartate aminotransferase-like (Major domain)"/>
    <property type="match status" value="1"/>
</dbReference>
<evidence type="ECO:0000313" key="9">
    <source>
        <dbReference type="Proteomes" id="UP000074119"/>
    </source>
</evidence>
<comment type="pathway">
    <text evidence="2">Porphyrin-containing compound metabolism; protoporphyrin-IX biosynthesis; 5-aminolevulinate from L-glutamyl-tRNA(Glu): step 2/2.</text>
</comment>
<dbReference type="PANTHER" id="PTHR43713">
    <property type="entry name" value="GLUTAMATE-1-SEMIALDEHYDE 2,1-AMINOMUTASE"/>
    <property type="match status" value="1"/>
</dbReference>
<dbReference type="InterPro" id="IPR049704">
    <property type="entry name" value="Aminotrans_3_PPA_site"/>
</dbReference>
<evidence type="ECO:0000256" key="3">
    <source>
        <dbReference type="ARBA" id="ARBA00008981"/>
    </source>
</evidence>
<evidence type="ECO:0000256" key="7">
    <source>
        <dbReference type="HAMAP-Rule" id="MF_00375"/>
    </source>
</evidence>
<dbReference type="Gene3D" id="3.90.1150.10">
    <property type="entry name" value="Aspartate Aminotransferase, domain 1"/>
    <property type="match status" value="1"/>
</dbReference>
<dbReference type="NCBIfam" id="NF000818">
    <property type="entry name" value="PRK00062.1"/>
    <property type="match status" value="1"/>
</dbReference>
<keyword evidence="8" id="KW-0808">Transferase</keyword>
<sequence length="427" mass="45580">MSSSEQLFEVARRYIPGGVNSPVRAFKAVGGTPRFIDHAKGPYLFDVDGKKYIDYVLSWGPMLLGHAHPAIIARVTEQLQKGLSFGAPTEIETQLAAKICGIMPGMDMVRMVNSGTEATMSAIRLARGYTGRDKIIKFEGCYHGHSDSLLIKAGSGALTLGVPSSPGVPAALAEHTITLTYNDIEGVQAAFKAFGEQIACIIVEPVAGNMNCVPPIPGFLECLRECCDQSGSVLIIDEVMTGFRLGLQGAQGYYGVTADITCLGKVIGGGMPVAAFGGKREIMNHIAPSGPVYQAGTLSGNPVAMAAGLCMLEHIEKAGFYEPLFQQTDKLIKGLRERASAAGIAMTSNHVGTMFGVFFTDAEQVTNYQQVMACDIERFNRFFHGMLEGGVYLAPASYEAGFLSAAHSDQDIADTLDIAERVFANLN</sequence>
<dbReference type="PANTHER" id="PTHR43713:SF3">
    <property type="entry name" value="GLUTAMATE-1-SEMIALDEHYDE 2,1-AMINOMUTASE 1, CHLOROPLASTIC-RELATED"/>
    <property type="match status" value="1"/>
</dbReference>
<comment type="catalytic activity">
    <reaction evidence="7">
        <text>(S)-4-amino-5-oxopentanoate = 5-aminolevulinate</text>
        <dbReference type="Rhea" id="RHEA:14265"/>
        <dbReference type="ChEBI" id="CHEBI:57501"/>
        <dbReference type="ChEBI" id="CHEBI:356416"/>
        <dbReference type="EC" id="5.4.3.8"/>
    </reaction>
</comment>
<gene>
    <name evidence="7" type="primary">hemL</name>
    <name evidence="8" type="ORF">AZF00_01970</name>
</gene>
<dbReference type="CDD" id="cd00610">
    <property type="entry name" value="OAT_like"/>
    <property type="match status" value="1"/>
</dbReference>
<comment type="similarity">
    <text evidence="3 7">Belongs to the class-III pyridoxal-phosphate-dependent aminotransferase family. HemL subfamily.</text>
</comment>
<reference evidence="8 9" key="1">
    <citation type="submission" date="2015-12" db="EMBL/GenBank/DDBJ databases">
        <authorList>
            <person name="Shamseldin A."/>
            <person name="Moawad H."/>
            <person name="Abd El-Rahim W.M."/>
            <person name="Sadowsky M.J."/>
        </authorList>
    </citation>
    <scope>NUCLEOTIDE SEQUENCE [LARGE SCALE GENOMIC DNA]</scope>
    <source>
        <strain evidence="8 9">SM2</strain>
    </source>
</reference>